<dbReference type="STRING" id="695850.A0A067CP71"/>
<dbReference type="KEGG" id="spar:SPRG_02981"/>
<dbReference type="VEuPathDB" id="FungiDB:SPRG_02981"/>
<proteinExistence type="predicted"/>
<accession>A0A067CP71</accession>
<organism evidence="2 3">
    <name type="scientific">Saprolegnia parasitica (strain CBS 223.65)</name>
    <dbReference type="NCBI Taxonomy" id="695850"/>
    <lineage>
        <taxon>Eukaryota</taxon>
        <taxon>Sar</taxon>
        <taxon>Stramenopiles</taxon>
        <taxon>Oomycota</taxon>
        <taxon>Saprolegniomycetes</taxon>
        <taxon>Saprolegniales</taxon>
        <taxon>Saprolegniaceae</taxon>
        <taxon>Saprolegnia</taxon>
    </lineage>
</organism>
<dbReference type="AlphaFoldDB" id="A0A067CP71"/>
<evidence type="ECO:0000256" key="1">
    <source>
        <dbReference type="SAM" id="MobiDB-lite"/>
    </source>
</evidence>
<evidence type="ECO:0000313" key="2">
    <source>
        <dbReference type="EMBL" id="KDO32504.1"/>
    </source>
</evidence>
<dbReference type="Proteomes" id="UP000030745">
    <property type="component" value="Unassembled WGS sequence"/>
</dbReference>
<evidence type="ECO:0000313" key="3">
    <source>
        <dbReference type="Proteomes" id="UP000030745"/>
    </source>
</evidence>
<dbReference type="EMBL" id="KK583195">
    <property type="protein sequence ID" value="KDO32504.1"/>
    <property type="molecule type" value="Genomic_DNA"/>
</dbReference>
<sequence>MTQQATSRRSPTRLAPLPTGDSADRHELVRLLRTLCAPLRDPMARRPYPSVADSAATIDHGPSQWRTWAIFLVAQLKQKQLAPNELKAATLLLLYYVACDATLAPTLILEGLVPCLVDAIVRMHLSLAGATLHFEVAHAPCHPLDIEVAVDALRYSMHALVLDLHGRGHVDALLPLGPMSLAYVLEASPIPRNEVDECLLRRPQPLSPSIFACAGQESATTYGVEDTLASLIAQSKLFQHHLAVRTLVVLVRSITAQSHGFERRRLLSDGALQALALAAALPSSNNTPPMNVPPESWIQDLIQQPSQRVIATLLSLSFVSTMAANGLADVPSDELGRVVRLQTAALSHAQGTATDALPQRLQTDPSFPAASRAHGLLSRLCAARTTSPLCSPTKKPVDANRARPTTSSLLPGAPKTLRRAS</sequence>
<reference evidence="2 3" key="1">
    <citation type="journal article" date="2013" name="PLoS Genet.">
        <title>Distinctive expansion of potential virulence genes in the genome of the oomycete fish pathogen Saprolegnia parasitica.</title>
        <authorList>
            <person name="Jiang R.H."/>
            <person name="de Bruijn I."/>
            <person name="Haas B.J."/>
            <person name="Belmonte R."/>
            <person name="Lobach L."/>
            <person name="Christie J."/>
            <person name="van den Ackerveken G."/>
            <person name="Bottin A."/>
            <person name="Bulone V."/>
            <person name="Diaz-Moreno S.M."/>
            <person name="Dumas B."/>
            <person name="Fan L."/>
            <person name="Gaulin E."/>
            <person name="Govers F."/>
            <person name="Grenville-Briggs L.J."/>
            <person name="Horner N.R."/>
            <person name="Levin J.Z."/>
            <person name="Mammella M."/>
            <person name="Meijer H.J."/>
            <person name="Morris P."/>
            <person name="Nusbaum C."/>
            <person name="Oome S."/>
            <person name="Phillips A.J."/>
            <person name="van Rooyen D."/>
            <person name="Rzeszutek E."/>
            <person name="Saraiva M."/>
            <person name="Secombes C.J."/>
            <person name="Seidl M.F."/>
            <person name="Snel B."/>
            <person name="Stassen J.H."/>
            <person name="Sykes S."/>
            <person name="Tripathy S."/>
            <person name="van den Berg H."/>
            <person name="Vega-Arreguin J.C."/>
            <person name="Wawra S."/>
            <person name="Young S.K."/>
            <person name="Zeng Q."/>
            <person name="Dieguez-Uribeondo J."/>
            <person name="Russ C."/>
            <person name="Tyler B.M."/>
            <person name="van West P."/>
        </authorList>
    </citation>
    <scope>NUCLEOTIDE SEQUENCE [LARGE SCALE GENOMIC DNA]</scope>
    <source>
        <strain evidence="2 3">CBS 223.65</strain>
    </source>
</reference>
<protein>
    <submittedName>
        <fullName evidence="2">Uncharacterized protein</fullName>
    </submittedName>
</protein>
<gene>
    <name evidence="2" type="ORF">SPRG_02981</name>
</gene>
<feature type="region of interest" description="Disordered" evidence="1">
    <location>
        <begin position="1"/>
        <end position="21"/>
    </location>
</feature>
<keyword evidence="3" id="KW-1185">Reference proteome</keyword>
<feature type="region of interest" description="Disordered" evidence="1">
    <location>
        <begin position="388"/>
        <end position="421"/>
    </location>
</feature>
<dbReference type="GeneID" id="24125515"/>
<name>A0A067CP71_SAPPC</name>
<dbReference type="OrthoDB" id="206948at2759"/>
<dbReference type="RefSeq" id="XP_012196953.1">
    <property type="nucleotide sequence ID" value="XM_012341563.1"/>
</dbReference>